<dbReference type="InterPro" id="IPR036102">
    <property type="entry name" value="OsmC/Ohrsf"/>
</dbReference>
<evidence type="ECO:0000256" key="2">
    <source>
        <dbReference type="SAM" id="MobiDB-lite"/>
    </source>
</evidence>
<comment type="similarity">
    <text evidence="1">Belongs to the OsmC/Ohr family.</text>
</comment>
<dbReference type="PANTHER" id="PTHR33797">
    <property type="entry name" value="ORGANIC HYDROPEROXIDE RESISTANCE PROTEIN-LIKE"/>
    <property type="match status" value="1"/>
</dbReference>
<dbReference type="NCBIfam" id="TIGR03561">
    <property type="entry name" value="organ_hyd_perox"/>
    <property type="match status" value="1"/>
</dbReference>
<proteinExistence type="inferred from homology"/>
<dbReference type="Gene3D" id="3.30.300.20">
    <property type="match status" value="1"/>
</dbReference>
<dbReference type="Proteomes" id="UP000267342">
    <property type="component" value="Chromosome"/>
</dbReference>
<dbReference type="GO" id="GO:0006979">
    <property type="term" value="P:response to oxidative stress"/>
    <property type="evidence" value="ECO:0007669"/>
    <property type="project" value="InterPro"/>
</dbReference>
<name>A0A348HI45_9GAMM</name>
<dbReference type="Pfam" id="PF02566">
    <property type="entry name" value="OsmC"/>
    <property type="match status" value="1"/>
</dbReference>
<dbReference type="PANTHER" id="PTHR33797:SF2">
    <property type="entry name" value="ORGANIC HYDROPEROXIDE RESISTANCE PROTEIN-LIKE"/>
    <property type="match status" value="1"/>
</dbReference>
<dbReference type="InterPro" id="IPR015946">
    <property type="entry name" value="KH_dom-like_a/b"/>
</dbReference>
<evidence type="ECO:0000313" key="4">
    <source>
        <dbReference type="Proteomes" id="UP000267342"/>
    </source>
</evidence>
<dbReference type="STRING" id="1123510.GCA_000620025_01730"/>
<dbReference type="InterPro" id="IPR003718">
    <property type="entry name" value="OsmC/Ohr_fam"/>
</dbReference>
<dbReference type="EMBL" id="AP018933">
    <property type="protein sequence ID" value="BBG31297.1"/>
    <property type="molecule type" value="Genomic_DNA"/>
</dbReference>
<reference evidence="3 4" key="1">
    <citation type="submission" date="2018-09" db="EMBL/GenBank/DDBJ databases">
        <title>Zymobacter palmae IAM14233 (=T109) whole genome analysis.</title>
        <authorList>
            <person name="Yanase H."/>
        </authorList>
    </citation>
    <scope>NUCLEOTIDE SEQUENCE [LARGE SCALE GENOMIC DNA]</scope>
    <source>
        <strain evidence="3 4">IAM14233</strain>
    </source>
</reference>
<dbReference type="KEGG" id="zpl:ZBT109_2567"/>
<keyword evidence="4" id="KW-1185">Reference proteome</keyword>
<organism evidence="3 4">
    <name type="scientific">Zymobacter palmae</name>
    <dbReference type="NCBI Taxonomy" id="33074"/>
    <lineage>
        <taxon>Bacteria</taxon>
        <taxon>Pseudomonadati</taxon>
        <taxon>Pseudomonadota</taxon>
        <taxon>Gammaproteobacteria</taxon>
        <taxon>Oceanospirillales</taxon>
        <taxon>Halomonadaceae</taxon>
        <taxon>Zymobacter group</taxon>
        <taxon>Zymobacter</taxon>
    </lineage>
</organism>
<gene>
    <name evidence="3" type="ORF">ZBT109_2567</name>
</gene>
<dbReference type="InterPro" id="IPR019953">
    <property type="entry name" value="OHR"/>
</dbReference>
<evidence type="ECO:0000313" key="3">
    <source>
        <dbReference type="EMBL" id="BBG31297.1"/>
    </source>
</evidence>
<feature type="compositionally biased region" description="Polar residues" evidence="2">
    <location>
        <begin position="1"/>
        <end position="21"/>
    </location>
</feature>
<accession>A0A348HI45</accession>
<evidence type="ECO:0000256" key="1">
    <source>
        <dbReference type="ARBA" id="ARBA00007378"/>
    </source>
</evidence>
<dbReference type="AlphaFoldDB" id="A0A348HI45"/>
<dbReference type="Gene3D" id="2.20.25.10">
    <property type="match status" value="1"/>
</dbReference>
<dbReference type="SUPFAM" id="SSF82784">
    <property type="entry name" value="OsmC-like"/>
    <property type="match status" value="1"/>
</dbReference>
<sequence>MTKQTTQPLSEGVLSSPNKESAMSLEKVVYTAEATATGGRDGRATSSDKALDVKLSVPREMGGAGGEGTNPEQLFAAGYSACFIGALKFVAGQEKIALPQDASITGHVGIGPIPKGFGIEVELRISLPGVDKEVAQKLIDKAHVVCPYSNATRGNIDVALVLVD</sequence>
<protein>
    <submittedName>
        <fullName evidence="3">Organic hydroperoxide resistance protein</fullName>
    </submittedName>
</protein>
<feature type="region of interest" description="Disordered" evidence="2">
    <location>
        <begin position="1"/>
        <end position="22"/>
    </location>
</feature>